<dbReference type="Pfam" id="PF13768">
    <property type="entry name" value="VWA_3"/>
    <property type="match status" value="1"/>
</dbReference>
<dbReference type="PANTHER" id="PTHR14343:SF5">
    <property type="entry name" value="DUF4537 DOMAIN-CONTAINING PROTEIN"/>
    <property type="match status" value="1"/>
</dbReference>
<accession>A0A812AQ26</accession>
<keyword evidence="2" id="KW-0812">Transmembrane</keyword>
<dbReference type="Gene3D" id="3.40.50.410">
    <property type="entry name" value="von Willebrand factor, type A domain"/>
    <property type="match status" value="1"/>
</dbReference>
<organism evidence="5 6">
    <name type="scientific">Acanthosepion pharaonis</name>
    <name type="common">Pharaoh cuttlefish</name>
    <name type="synonym">Sepia pharaonis</name>
    <dbReference type="NCBI Taxonomy" id="158019"/>
    <lineage>
        <taxon>Eukaryota</taxon>
        <taxon>Metazoa</taxon>
        <taxon>Spiralia</taxon>
        <taxon>Lophotrochozoa</taxon>
        <taxon>Mollusca</taxon>
        <taxon>Cephalopoda</taxon>
        <taxon>Coleoidea</taxon>
        <taxon>Decapodiformes</taxon>
        <taxon>Sepiida</taxon>
        <taxon>Sepiina</taxon>
        <taxon>Sepiidae</taxon>
        <taxon>Acanthosepion</taxon>
    </lineage>
</organism>
<dbReference type="OrthoDB" id="6241467at2759"/>
<dbReference type="SUPFAM" id="SSF53300">
    <property type="entry name" value="vWA-like"/>
    <property type="match status" value="1"/>
</dbReference>
<keyword evidence="2" id="KW-0472">Membrane</keyword>
<dbReference type="InterPro" id="IPR002035">
    <property type="entry name" value="VWF_A"/>
</dbReference>
<reference evidence="5" key="1">
    <citation type="submission" date="2021-01" db="EMBL/GenBank/DDBJ databases">
        <authorList>
            <person name="Li R."/>
            <person name="Bekaert M."/>
        </authorList>
    </citation>
    <scope>NUCLEOTIDE SEQUENCE</scope>
    <source>
        <strain evidence="5">Farmed</strain>
    </source>
</reference>
<dbReference type="AlphaFoldDB" id="A0A812AQ26"/>
<keyword evidence="6" id="KW-1185">Reference proteome</keyword>
<feature type="transmembrane region" description="Helical" evidence="2">
    <location>
        <begin position="755"/>
        <end position="778"/>
    </location>
</feature>
<evidence type="ECO:0000259" key="3">
    <source>
        <dbReference type="Pfam" id="PF13768"/>
    </source>
</evidence>
<keyword evidence="2" id="KW-1133">Transmembrane helix</keyword>
<evidence type="ECO:0000313" key="6">
    <source>
        <dbReference type="Proteomes" id="UP000597762"/>
    </source>
</evidence>
<gene>
    <name evidence="5" type="ORF">SPHA_2990</name>
</gene>
<feature type="region of interest" description="Disordered" evidence="1">
    <location>
        <begin position="560"/>
        <end position="588"/>
    </location>
</feature>
<evidence type="ECO:0008006" key="7">
    <source>
        <dbReference type="Google" id="ProtNLM"/>
    </source>
</evidence>
<proteinExistence type="predicted"/>
<feature type="transmembrane region" description="Helical" evidence="2">
    <location>
        <begin position="784"/>
        <end position="805"/>
    </location>
</feature>
<evidence type="ECO:0000256" key="2">
    <source>
        <dbReference type="SAM" id="Phobius"/>
    </source>
</evidence>
<feature type="transmembrane region" description="Helical" evidence="2">
    <location>
        <begin position="817"/>
        <end position="844"/>
    </location>
</feature>
<feature type="domain" description="DUF4537" evidence="4">
    <location>
        <begin position="314"/>
        <end position="445"/>
    </location>
</feature>
<sequence>MPIVLSLKLFNQLKTKMASSVDLNLPNLFGDVLEDNVVFCIDTSGSMHSSLLVIKLHLQETLCKMAADKNKKFFNIIEFNSKVTAWADKLICSTRETSALAMEWVKQLSAQTGTNTLGALQAAFSSPHVDAIYLVTDSLPEQHRTDILDEVVSLSNGRPVHCICITDSVPETALTDFLEDLAVETFGSLQIIQVSTHGYVERVTPVYAANHGQDKMLITPSGGRYTPQKSCSLTSTLQVDPDYWKSYRYLGHPYFHPPFHNYPIWPYYPFCWPNRYLYGSKAWSRFYPARSFLKDQQNEIEAILTPGAGSLLIGKKVLARRHEDGFFYLGSVQSQILLNQFLVAFGPCKHGDFLDTSYQETDVFDIIDYNEAARHSILTGDYVLAPWEPEGEKFRPGKVIHGQETRHSEPRSKDSKLTISFDNGIVANINPDIVVWIPKEFYNRVKMELQMPLSARRYIQSQDGYPRVTKPGYPSSGPQPKPKDYYCINPLSLRQPSFTLLNGGLLPYPQSSKYGPFRETMLQVPLELRDKPKYPDPAEWSSSTFDYVDRFAKHRHQDSVKELLKTPKPPDTPPPTNRQLRRETQIPQHITDEEKAISRQQSRRQAVLARELAWKQKTEKAEQLQKVKEKSQREKVLKRIMEANHLFQEEQRQIQATCDAKKQINAEIQHAIGTKRQFEWQRQDQRLKARQIQRENRDKEHAIKYFKEQEDEATKKKLQFDRSQRHWAECSPFLLLLPFSFGTLLFWYPSSFLILFFTFGTPLFVLFFLYSSFGALLFWYPSSFLILFFTFGTPLFVLFFLYSSFGKLLFWYPSSFLILFFTFGTPLFVLFFLYSSFGALLFWYPSSFLILFFTFGTPLFVLFFLYSSFGALLFWYPSSFLILFFTFGTPLFVLFFLYLSFGELLFWYPLLL</sequence>
<dbReference type="Proteomes" id="UP000597762">
    <property type="component" value="Unassembled WGS sequence"/>
</dbReference>
<dbReference type="InterPro" id="IPR036465">
    <property type="entry name" value="vWFA_dom_sf"/>
</dbReference>
<feature type="transmembrane region" description="Helical" evidence="2">
    <location>
        <begin position="881"/>
        <end position="901"/>
    </location>
</feature>
<feature type="compositionally biased region" description="Pro residues" evidence="1">
    <location>
        <begin position="567"/>
        <end position="576"/>
    </location>
</feature>
<feature type="transmembrane region" description="Helical" evidence="2">
    <location>
        <begin position="850"/>
        <end position="874"/>
    </location>
</feature>
<evidence type="ECO:0000313" key="5">
    <source>
        <dbReference type="EMBL" id="CAE1150681.1"/>
    </source>
</evidence>
<protein>
    <recommendedName>
        <fullName evidence="7">VWFA domain-containing protein</fullName>
    </recommendedName>
</protein>
<feature type="domain" description="VWFA" evidence="3">
    <location>
        <begin position="36"/>
        <end position="178"/>
    </location>
</feature>
<evidence type="ECO:0000256" key="1">
    <source>
        <dbReference type="SAM" id="MobiDB-lite"/>
    </source>
</evidence>
<comment type="caution">
    <text evidence="5">The sequence shown here is derived from an EMBL/GenBank/DDBJ whole genome shotgun (WGS) entry which is preliminary data.</text>
</comment>
<dbReference type="EMBL" id="CAHIKZ030000087">
    <property type="protein sequence ID" value="CAE1150681.1"/>
    <property type="molecule type" value="Genomic_DNA"/>
</dbReference>
<dbReference type="SUPFAM" id="SSF81665">
    <property type="entry name" value="Calcium ATPase, transmembrane domain M"/>
    <property type="match status" value="1"/>
</dbReference>
<dbReference type="PANTHER" id="PTHR14343">
    <property type="entry name" value="VWFA DOMAIN-CONTAINING PROTEIN"/>
    <property type="match status" value="1"/>
</dbReference>
<evidence type="ECO:0000259" key="4">
    <source>
        <dbReference type="Pfam" id="PF15057"/>
    </source>
</evidence>
<feature type="transmembrane region" description="Helical" evidence="2">
    <location>
        <begin position="731"/>
        <end position="748"/>
    </location>
</feature>
<name>A0A812AQ26_ACAPH</name>
<dbReference type="InterPro" id="IPR023298">
    <property type="entry name" value="ATPase_P-typ_TM_dom_sf"/>
</dbReference>
<dbReference type="Pfam" id="PF15057">
    <property type="entry name" value="DUF4537"/>
    <property type="match status" value="1"/>
</dbReference>
<dbReference type="InterPro" id="IPR032770">
    <property type="entry name" value="DUF4537"/>
</dbReference>